<evidence type="ECO:0000256" key="1">
    <source>
        <dbReference type="SAM" id="Phobius"/>
    </source>
</evidence>
<dbReference type="RefSeq" id="WP_035233597.1">
    <property type="nucleotide sequence ID" value="NZ_ARXV01000011.1"/>
</dbReference>
<keyword evidence="1" id="KW-0472">Membrane</keyword>
<gene>
    <name evidence="2" type="ORF">Y5S_02617</name>
</gene>
<protein>
    <submittedName>
        <fullName evidence="2">Uncharacterized protein</fullName>
    </submittedName>
</protein>
<organism evidence="2 3">
    <name type="scientific">Alcanivorax nanhaiticus</name>
    <dbReference type="NCBI Taxonomy" id="1177154"/>
    <lineage>
        <taxon>Bacteria</taxon>
        <taxon>Pseudomonadati</taxon>
        <taxon>Pseudomonadota</taxon>
        <taxon>Gammaproteobacteria</taxon>
        <taxon>Oceanospirillales</taxon>
        <taxon>Alcanivoracaceae</taxon>
        <taxon>Alcanivorax</taxon>
    </lineage>
</organism>
<evidence type="ECO:0000313" key="2">
    <source>
        <dbReference type="EMBL" id="KGD64077.1"/>
    </source>
</evidence>
<sequence length="370" mass="40533">MGQFIYRAKSPSGEVSGIEEADSAAQAVSQLQARSFTDIHLQNHVMHAAQPLDTHGLSEAEYARQYILFQSQVGWTVFLRMFLRNNWGLWLIAIGSAAWLCWGGNGLWASLVLLVPVLLMAWGAWKYRDALLFNRILEHLAFGRWPEAMTAVETLANRCKDDGVQLEMAVHEACILARQGDEEGAGAIMAIWKPVMELAMPGMFHTLDARVSLAKRDFTAVRESHRQAMEASGGDAALTLDYALMEARYGSAARADCLVMELDATSLPEYGLSFLPWVRGIIALRQGKIDAAVMELSEALAGLQPMADNPAIWPTLAMVSGDLGVALLKRQDQNRAAKAILPVWPVLSVHGDPQQLATLREGLAEVLSPA</sequence>
<dbReference type="STRING" id="1177154.Y5S_02617"/>
<dbReference type="AlphaFoldDB" id="A0A095SHU0"/>
<feature type="transmembrane region" description="Helical" evidence="1">
    <location>
        <begin position="82"/>
        <end position="100"/>
    </location>
</feature>
<dbReference type="PATRIC" id="fig|1177154.3.peg.2650"/>
<proteinExistence type="predicted"/>
<reference evidence="2 3" key="1">
    <citation type="submission" date="2012-09" db="EMBL/GenBank/DDBJ databases">
        <title>Genome Sequence of alkane-degrading Bacterium Alcanivorax sp. 19-m-6.</title>
        <authorList>
            <person name="Lai Q."/>
            <person name="Shao Z."/>
        </authorList>
    </citation>
    <scope>NUCLEOTIDE SEQUENCE [LARGE SCALE GENOMIC DNA]</scope>
    <source>
        <strain evidence="2 3">19-m-6</strain>
    </source>
</reference>
<evidence type="ECO:0000313" key="3">
    <source>
        <dbReference type="Proteomes" id="UP000029444"/>
    </source>
</evidence>
<dbReference type="EMBL" id="ARXV01000011">
    <property type="protein sequence ID" value="KGD64077.1"/>
    <property type="molecule type" value="Genomic_DNA"/>
</dbReference>
<name>A0A095SHU0_9GAMM</name>
<keyword evidence="3" id="KW-1185">Reference proteome</keyword>
<comment type="caution">
    <text evidence="2">The sequence shown here is derived from an EMBL/GenBank/DDBJ whole genome shotgun (WGS) entry which is preliminary data.</text>
</comment>
<dbReference type="OrthoDB" id="6077039at2"/>
<dbReference type="Proteomes" id="UP000029444">
    <property type="component" value="Unassembled WGS sequence"/>
</dbReference>
<accession>A0A095SHU0</accession>
<keyword evidence="1" id="KW-0812">Transmembrane</keyword>
<keyword evidence="1" id="KW-1133">Transmembrane helix</keyword>